<proteinExistence type="predicted"/>
<evidence type="ECO:0000313" key="3">
    <source>
        <dbReference type="Proteomes" id="UP000216533"/>
    </source>
</evidence>
<dbReference type="AlphaFoldDB" id="A0A255DZE7"/>
<protein>
    <submittedName>
        <fullName evidence="2">Uncharacterized protein</fullName>
    </submittedName>
</protein>
<evidence type="ECO:0000313" key="2">
    <source>
        <dbReference type="EMBL" id="OYN84688.1"/>
    </source>
</evidence>
<reference evidence="2 3" key="1">
    <citation type="submission" date="2017-07" db="EMBL/GenBank/DDBJ databases">
        <title>Draft whole genome sequences of clinical Proprionibacteriaceae strains.</title>
        <authorList>
            <person name="Bernier A.-M."/>
            <person name="Bernard K."/>
            <person name="Domingo M.-C."/>
        </authorList>
    </citation>
    <scope>NUCLEOTIDE SEQUENCE [LARGE SCALE GENOMIC DNA]</scope>
    <source>
        <strain evidence="2 3">NML 160184</strain>
    </source>
</reference>
<name>A0A255DZE7_9ACTN</name>
<dbReference type="EMBL" id="NMVI01000027">
    <property type="protein sequence ID" value="OYN84688.1"/>
    <property type="molecule type" value="Genomic_DNA"/>
</dbReference>
<evidence type="ECO:0000256" key="1">
    <source>
        <dbReference type="SAM" id="MobiDB-lite"/>
    </source>
</evidence>
<comment type="caution">
    <text evidence="2">The sequence shown here is derived from an EMBL/GenBank/DDBJ whole genome shotgun (WGS) entry which is preliminary data.</text>
</comment>
<feature type="region of interest" description="Disordered" evidence="1">
    <location>
        <begin position="15"/>
        <end position="84"/>
    </location>
</feature>
<feature type="compositionally biased region" description="Low complexity" evidence="1">
    <location>
        <begin position="27"/>
        <end position="73"/>
    </location>
</feature>
<organism evidence="2 3">
    <name type="scientific">Parenemella sanctibonifatiensis</name>
    <dbReference type="NCBI Taxonomy" id="2016505"/>
    <lineage>
        <taxon>Bacteria</taxon>
        <taxon>Bacillati</taxon>
        <taxon>Actinomycetota</taxon>
        <taxon>Actinomycetes</taxon>
        <taxon>Propionibacteriales</taxon>
        <taxon>Propionibacteriaceae</taxon>
        <taxon>Parenemella</taxon>
    </lineage>
</organism>
<accession>A0A255DZE7</accession>
<gene>
    <name evidence="2" type="ORF">CGZ92_12750</name>
</gene>
<dbReference type="Proteomes" id="UP000216533">
    <property type="component" value="Unassembled WGS sequence"/>
</dbReference>
<sequence length="151" mass="15479">MLALIGGAVWFFGFRDGDDQADPPPTTAQTTDSDPTGGTETTSSAPTSSGPTSSPTSSGPTSSPTSSAPTSSGDKASLQELEDGMTKIFAAPEVLGSEELGRKLAACVAPKIYDEVSDETVNNLAAGRDLMKQSEVPFVTEQIQSCSSEIA</sequence>